<evidence type="ECO:0000256" key="2">
    <source>
        <dbReference type="SAM" id="SignalP"/>
    </source>
</evidence>
<feature type="compositionally biased region" description="Acidic residues" evidence="1">
    <location>
        <begin position="422"/>
        <end position="484"/>
    </location>
</feature>
<organism evidence="4 5">
    <name type="scientific">Mycolicibacterium holsaticum</name>
    <dbReference type="NCBI Taxonomy" id="152142"/>
    <lineage>
        <taxon>Bacteria</taxon>
        <taxon>Bacillati</taxon>
        <taxon>Actinomycetota</taxon>
        <taxon>Actinomycetes</taxon>
        <taxon>Mycobacteriales</taxon>
        <taxon>Mycobacteriaceae</taxon>
        <taxon>Mycolicibacterium</taxon>
    </lineage>
</organism>
<protein>
    <recommendedName>
        <fullName evidence="3">PE-PPE domain-containing protein</fullName>
    </recommendedName>
</protein>
<keyword evidence="5" id="KW-1185">Reference proteome</keyword>
<feature type="compositionally biased region" description="Polar residues" evidence="1">
    <location>
        <begin position="493"/>
        <end position="503"/>
    </location>
</feature>
<evidence type="ECO:0000313" key="4">
    <source>
        <dbReference type="EMBL" id="ODQ93674.1"/>
    </source>
</evidence>
<dbReference type="InterPro" id="IPR029058">
    <property type="entry name" value="AB_hydrolase_fold"/>
</dbReference>
<evidence type="ECO:0000256" key="1">
    <source>
        <dbReference type="SAM" id="MobiDB-lite"/>
    </source>
</evidence>
<dbReference type="Pfam" id="PF08237">
    <property type="entry name" value="PE-PPE"/>
    <property type="match status" value="1"/>
</dbReference>
<feature type="domain" description="PE-PPE" evidence="3">
    <location>
        <begin position="77"/>
        <end position="315"/>
    </location>
</feature>
<dbReference type="Proteomes" id="UP000094243">
    <property type="component" value="Unassembled WGS sequence"/>
</dbReference>
<evidence type="ECO:0000313" key="5">
    <source>
        <dbReference type="Proteomes" id="UP000094243"/>
    </source>
</evidence>
<proteinExistence type="predicted"/>
<dbReference type="Gene3D" id="3.40.50.1820">
    <property type="entry name" value="alpha/beta hydrolase"/>
    <property type="match status" value="1"/>
</dbReference>
<feature type="region of interest" description="Disordered" evidence="1">
    <location>
        <begin position="362"/>
        <end position="511"/>
    </location>
</feature>
<evidence type="ECO:0000259" key="3">
    <source>
        <dbReference type="Pfam" id="PF08237"/>
    </source>
</evidence>
<keyword evidence="2" id="KW-0732">Signal</keyword>
<dbReference type="AlphaFoldDB" id="A0A1E3RUZ3"/>
<gene>
    <name evidence="4" type="ORF">BHQ17_12270</name>
</gene>
<comment type="caution">
    <text evidence="4">The sequence shown here is derived from an EMBL/GenBank/DDBJ whole genome shotgun (WGS) entry which is preliminary data.</text>
</comment>
<feature type="signal peptide" evidence="2">
    <location>
        <begin position="1"/>
        <end position="20"/>
    </location>
</feature>
<dbReference type="EMBL" id="MIGZ01000061">
    <property type="protein sequence ID" value="ODQ93674.1"/>
    <property type="molecule type" value="Genomic_DNA"/>
</dbReference>
<name>A0A1E3RUZ3_9MYCO</name>
<dbReference type="InterPro" id="IPR013228">
    <property type="entry name" value="PE-PPE_C"/>
</dbReference>
<sequence length="511" mass="53245">MFGTVVLAVAWTAATGVQLAATALIMGGTGHSLGTPGDDPVSFVNPYMDNAIDGFINPAAARPTGTGGEPLAGVGAGDDRYAVITPEDFFPLAGSMTFDRSVAIGRANLNSCMRGTGCLYNDNDLIDPAAPDTTPAVGDEFVVFGYSQSAVIASLVKRDLIENPGQTPPDASFFLLGNPMRPNGGILARGLRGWTVPILGVTFSGPTPTNSCETGVCMPTIDAAVQYDFRGGDAPASVTNVLAWLNALAGSIYLHGPLQKGSFDDALYQGSYGDTDYYLYATKRLPILMPFEPFVPSPILTFLDAPLRAAIEGGYARDINPGVPTKVSWFPFLDPVQTIVNIIVAIPVGIDDALAEVSGDPTFRPLGTKPVTSPFGVGGPELPEPPSAPDTEDEDELDVSSSESGDAAPDDEVVDAIVASEQDTDTGGTEEEQGADEEAEESEEAEEVVVAQEDVEDVEDIDEEAPEAQEETVDDVTEAEESEDTSQPAPAPATSTGDAASTPDNDDQAAA</sequence>
<feature type="chain" id="PRO_5039485781" description="PE-PPE domain-containing protein" evidence="2">
    <location>
        <begin position="21"/>
        <end position="511"/>
    </location>
</feature>
<accession>A0A1E3RUZ3</accession>
<reference evidence="5" key="1">
    <citation type="submission" date="2016-09" db="EMBL/GenBank/DDBJ databases">
        <authorList>
            <person name="Greninger A.L."/>
            <person name="Jerome K.R."/>
            <person name="Mcnair B."/>
            <person name="Wallis C."/>
            <person name="Fang F."/>
        </authorList>
    </citation>
    <scope>NUCLEOTIDE SEQUENCE [LARGE SCALE GENOMIC DNA]</scope>
    <source>
        <strain evidence="5">M7</strain>
    </source>
</reference>